<comment type="similarity">
    <text evidence="2">Belongs to the FAD-dependent glycerol-3-phosphate dehydrogenase family.</text>
</comment>
<dbReference type="InterPro" id="IPR031656">
    <property type="entry name" value="DAO_C"/>
</dbReference>
<evidence type="ECO:0000256" key="1">
    <source>
        <dbReference type="ARBA" id="ARBA00001974"/>
    </source>
</evidence>
<dbReference type="InParanoid" id="D2VQA8"/>
<gene>
    <name evidence="9" type="ORF">NAEGRDRAFT_80825</name>
</gene>
<organism evidence="10">
    <name type="scientific">Naegleria gruberi</name>
    <name type="common">Amoeba</name>
    <dbReference type="NCBI Taxonomy" id="5762"/>
    <lineage>
        <taxon>Eukaryota</taxon>
        <taxon>Discoba</taxon>
        <taxon>Heterolobosea</taxon>
        <taxon>Tetramitia</taxon>
        <taxon>Eutetramitia</taxon>
        <taxon>Vahlkampfiidae</taxon>
        <taxon>Naegleria</taxon>
    </lineage>
</organism>
<dbReference type="GO" id="GO:0004368">
    <property type="term" value="F:glycerol-3-phosphate dehydrogenase (quinone) activity"/>
    <property type="evidence" value="ECO:0007669"/>
    <property type="project" value="UniProtKB-EC"/>
</dbReference>
<dbReference type="VEuPathDB" id="AmoebaDB:NAEGRDRAFT_80825"/>
<dbReference type="Pfam" id="PF16901">
    <property type="entry name" value="DAO_C"/>
    <property type="match status" value="1"/>
</dbReference>
<dbReference type="AlphaFoldDB" id="D2VQA8"/>
<dbReference type="eggNOG" id="KOG0042">
    <property type="taxonomic scope" value="Eukaryota"/>
</dbReference>
<accession>D2VQA8</accession>
<proteinExistence type="inferred from homology"/>
<dbReference type="KEGG" id="ngr:NAEGRDRAFT_80825"/>
<dbReference type="GeneID" id="8855655"/>
<dbReference type="Gene3D" id="1.10.8.870">
    <property type="entry name" value="Alpha-glycerophosphate oxidase, cap domain"/>
    <property type="match status" value="1"/>
</dbReference>
<dbReference type="InterPro" id="IPR036188">
    <property type="entry name" value="FAD/NAD-bd_sf"/>
</dbReference>
<evidence type="ECO:0000259" key="7">
    <source>
        <dbReference type="Pfam" id="PF01266"/>
    </source>
</evidence>
<dbReference type="InterPro" id="IPR038299">
    <property type="entry name" value="DAO_C_sf"/>
</dbReference>
<name>D2VQA8_NAEGR</name>
<dbReference type="EC" id="1.1.5.3" evidence="3"/>
<keyword evidence="6" id="KW-0560">Oxidoreductase</keyword>
<evidence type="ECO:0000256" key="4">
    <source>
        <dbReference type="ARBA" id="ARBA00022630"/>
    </source>
</evidence>
<reference evidence="9 10" key="1">
    <citation type="journal article" date="2010" name="Cell">
        <title>The genome of Naegleria gruberi illuminates early eukaryotic versatility.</title>
        <authorList>
            <person name="Fritz-Laylin L.K."/>
            <person name="Prochnik S.E."/>
            <person name="Ginger M.L."/>
            <person name="Dacks J.B."/>
            <person name="Carpenter M.L."/>
            <person name="Field M.C."/>
            <person name="Kuo A."/>
            <person name="Paredez A."/>
            <person name="Chapman J."/>
            <person name="Pham J."/>
            <person name="Shu S."/>
            <person name="Neupane R."/>
            <person name="Cipriano M."/>
            <person name="Mancuso J."/>
            <person name="Tu H."/>
            <person name="Salamov A."/>
            <person name="Lindquist E."/>
            <person name="Shapiro H."/>
            <person name="Lucas S."/>
            <person name="Grigoriev I.V."/>
            <person name="Cande W.Z."/>
            <person name="Fulton C."/>
            <person name="Rokhsar D.S."/>
            <person name="Dawson S.C."/>
        </authorList>
    </citation>
    <scope>NUCLEOTIDE SEQUENCE [LARGE SCALE GENOMIC DNA]</scope>
    <source>
        <strain evidence="9 10">NEG-M</strain>
    </source>
</reference>
<dbReference type="RefSeq" id="XP_002673755.1">
    <property type="nucleotide sequence ID" value="XM_002673709.1"/>
</dbReference>
<feature type="domain" description="Alpha-glycerophosphate oxidase C-terminal" evidence="8">
    <location>
        <begin position="458"/>
        <end position="574"/>
    </location>
</feature>
<evidence type="ECO:0000256" key="5">
    <source>
        <dbReference type="ARBA" id="ARBA00022827"/>
    </source>
</evidence>
<dbReference type="Gene3D" id="3.50.50.60">
    <property type="entry name" value="FAD/NAD(P)-binding domain"/>
    <property type="match status" value="1"/>
</dbReference>
<dbReference type="Proteomes" id="UP000006671">
    <property type="component" value="Unassembled WGS sequence"/>
</dbReference>
<dbReference type="InterPro" id="IPR000447">
    <property type="entry name" value="G3P_DH_FAD-dep"/>
</dbReference>
<dbReference type="OrthoDB" id="264015at2759"/>
<dbReference type="STRING" id="5762.D2VQA8"/>
<comment type="cofactor">
    <cofactor evidence="1">
        <name>FAD</name>
        <dbReference type="ChEBI" id="CHEBI:57692"/>
    </cofactor>
</comment>
<keyword evidence="10" id="KW-1185">Reference proteome</keyword>
<dbReference type="InterPro" id="IPR006076">
    <property type="entry name" value="FAD-dep_OxRdtase"/>
</dbReference>
<dbReference type="GO" id="GO:0005739">
    <property type="term" value="C:mitochondrion"/>
    <property type="evidence" value="ECO:0007669"/>
    <property type="project" value="TreeGrafter"/>
</dbReference>
<evidence type="ECO:0000259" key="8">
    <source>
        <dbReference type="Pfam" id="PF16901"/>
    </source>
</evidence>
<dbReference type="FunCoup" id="D2VQA8">
    <property type="interactions" value="230"/>
</dbReference>
<sequence>MCQFIKKALFTLCLSIIMLWMYQYFNPEHSIINHEHYGAGYKLNAPMPSRSELISKLEKHKSQSEDEFDVLIIGGGATGSAIALDANSRGLKVALFEKEDYSSGTSSRSTKLLHGGVRYLKKAMTNLDASQFFLVREALHERYLLFNQAPHLTNFIPLITPIYSWSEIIPTFIQLKLYDWIAYPHLHDSYFVSAEEASKLFPMIKKEGLKGAMIYYDGQFDDARTNLGLILTSIQRGVLSLNRFGVVELTHNSTGKLNGAIVKDELTGKTYPVRANTIINAAGHFADDIRLMDDATSTKLLQAASGIHIVLDGKFCPANEGLLIPKTKDNRVLFLLPWKGKTLAGTTDSPSPITNNPKPSEADIQYILDHINMYFQVKVSREDVLSAWSGIRPLKKATEEKDTASISREHAIYTSPSGLMTIIGGKWTTTRSMASDIMEKAIKQSPQLQERIIGPPFTDRIKLVGGEEFNPLYVKKMKLDPIIAEHLNSVYGDQAYLVEEIALKEGRTAKLHPLYPFIEAEIIYSIRYEYAVKILDILERRTRIQFIDTKTSSSLIPIISQIMAEELKWTTEQKTAEEQEVHKYLQ</sequence>
<evidence type="ECO:0000313" key="10">
    <source>
        <dbReference type="Proteomes" id="UP000006671"/>
    </source>
</evidence>
<dbReference type="Gene3D" id="3.30.9.10">
    <property type="entry name" value="D-Amino Acid Oxidase, subunit A, domain 2"/>
    <property type="match status" value="1"/>
</dbReference>
<dbReference type="SUPFAM" id="SSF54373">
    <property type="entry name" value="FAD-linked reductases, C-terminal domain"/>
    <property type="match status" value="1"/>
</dbReference>
<protein>
    <recommendedName>
        <fullName evidence="3">glycerol-3-phosphate dehydrogenase</fullName>
        <ecNumber evidence="3">1.1.5.3</ecNumber>
    </recommendedName>
</protein>
<dbReference type="PANTHER" id="PTHR11985">
    <property type="entry name" value="GLYCEROL-3-PHOSPHATE DEHYDROGENASE"/>
    <property type="match status" value="1"/>
</dbReference>
<dbReference type="Pfam" id="PF01266">
    <property type="entry name" value="DAO"/>
    <property type="match status" value="1"/>
</dbReference>
<evidence type="ECO:0000256" key="6">
    <source>
        <dbReference type="ARBA" id="ARBA00023002"/>
    </source>
</evidence>
<feature type="domain" description="FAD dependent oxidoreductase" evidence="7">
    <location>
        <begin position="69"/>
        <end position="429"/>
    </location>
</feature>
<evidence type="ECO:0000256" key="2">
    <source>
        <dbReference type="ARBA" id="ARBA00007330"/>
    </source>
</evidence>
<evidence type="ECO:0000313" key="9">
    <source>
        <dbReference type="EMBL" id="EFC41011.1"/>
    </source>
</evidence>
<keyword evidence="5" id="KW-0274">FAD</keyword>
<dbReference type="SUPFAM" id="SSF51905">
    <property type="entry name" value="FAD/NAD(P)-binding domain"/>
    <property type="match status" value="1"/>
</dbReference>
<dbReference type="PRINTS" id="PR01001">
    <property type="entry name" value="FADG3PDH"/>
</dbReference>
<dbReference type="GO" id="GO:0006072">
    <property type="term" value="P:glycerol-3-phosphate metabolic process"/>
    <property type="evidence" value="ECO:0007669"/>
    <property type="project" value="InterPro"/>
</dbReference>
<dbReference type="PANTHER" id="PTHR11985:SF15">
    <property type="entry name" value="GLYCEROL-3-PHOSPHATE DEHYDROGENASE, MITOCHONDRIAL"/>
    <property type="match status" value="1"/>
</dbReference>
<dbReference type="OMA" id="PHIVKPM"/>
<keyword evidence="4" id="KW-0285">Flavoprotein</keyword>
<evidence type="ECO:0000256" key="3">
    <source>
        <dbReference type="ARBA" id="ARBA00013029"/>
    </source>
</evidence>
<dbReference type="EMBL" id="GG738888">
    <property type="protein sequence ID" value="EFC41011.1"/>
    <property type="molecule type" value="Genomic_DNA"/>
</dbReference>